<keyword evidence="2" id="KW-0813">Transport</keyword>
<accession>B6ARY8</accession>
<evidence type="ECO:0000256" key="2">
    <source>
        <dbReference type="ARBA" id="ARBA00022448"/>
    </source>
</evidence>
<evidence type="ECO:0000313" key="8">
    <source>
        <dbReference type="EMBL" id="EDZ38234.1"/>
    </source>
</evidence>
<sequence length="419" mass="46020">MNGRTFVAISLALVLGMGIGAGAIRWMGQSTGSVPKGGGNMGKNPERKILYWRNPMNASIHADHPMKDNMGMDYIPVYAETSGASGKSVSVNSGIRQTLGIRLAPVERKNFSRTLRTAATVVFDEHRTRAISTRFSGWIRDLDVRSAGDPVRKGDIIAWIYSPELASSETEARIALQALKSNPSWPDNRKIWDAAQKRLRLFGVPETEIERLKQTGTARSVIPVRSPYSGIVTSISARIGGAVSPEKPLMTLADPTRVWVEVSLYSPDLAWVRAGDPVTFHLPSLPSRSYRGTLRFVNPEVDKTSRTLLARAVVRNPDGFLKAGMYLEAVLRPAPHPHVLVIPREALIRTGKKTVVITEVGEGRFRPARVTVGARSSHRVEVLSGLREGERVVVSGQFLLDAESRFENVSNRMDEGGRP</sequence>
<dbReference type="InterPro" id="IPR051909">
    <property type="entry name" value="MFP_Cation_Efflux"/>
</dbReference>
<dbReference type="GO" id="GO:0030288">
    <property type="term" value="C:outer membrane-bounded periplasmic space"/>
    <property type="evidence" value="ECO:0007669"/>
    <property type="project" value="TreeGrafter"/>
</dbReference>
<dbReference type="NCBIfam" id="TIGR01730">
    <property type="entry name" value="RND_mfp"/>
    <property type="match status" value="1"/>
</dbReference>
<reference evidence="8" key="2">
    <citation type="journal article" date="2008" name="PLoS Biol.">
        <title>Population genomic analysis of strain variation in Leptospirillum group II bacteria involved in acid mine drainage formation.</title>
        <authorList>
            <person name="Simmons S.L."/>
            <person name="Dibartolo G."/>
            <person name="Denef V.J."/>
            <person name="Goltsman D.S."/>
            <person name="Thelen M.P."/>
            <person name="Banfield J.F."/>
        </authorList>
    </citation>
    <scope>NUCLEOTIDE SEQUENCE [LARGE SCALE GENOMIC DNA]</scope>
</reference>
<dbReference type="InterPro" id="IPR058649">
    <property type="entry name" value="CzcB_C"/>
</dbReference>
<feature type="domain" description="CusB-like beta-barrel" evidence="6">
    <location>
        <begin position="257"/>
        <end position="332"/>
    </location>
</feature>
<keyword evidence="3" id="KW-0732">Signal</keyword>
<proteinExistence type="inferred from homology"/>
<dbReference type="GO" id="GO:0046914">
    <property type="term" value="F:transition metal ion binding"/>
    <property type="evidence" value="ECO:0007669"/>
    <property type="project" value="TreeGrafter"/>
</dbReference>
<evidence type="ECO:0000259" key="6">
    <source>
        <dbReference type="Pfam" id="PF25954"/>
    </source>
</evidence>
<dbReference type="InterPro" id="IPR006143">
    <property type="entry name" value="RND_pump_MFP"/>
</dbReference>
<dbReference type="EMBL" id="DS995262">
    <property type="protein sequence ID" value="EDZ38234.1"/>
    <property type="molecule type" value="Genomic_DNA"/>
</dbReference>
<name>B6ARY8_9BACT</name>
<evidence type="ECO:0000259" key="5">
    <source>
        <dbReference type="Pfam" id="PF25919"/>
    </source>
</evidence>
<keyword evidence="4" id="KW-0406">Ion transport</keyword>
<comment type="similarity">
    <text evidence="1">Belongs to the membrane fusion protein (MFP) (TC 8.A.1) family.</text>
</comment>
<dbReference type="Gene3D" id="2.40.420.20">
    <property type="match status" value="1"/>
</dbReference>
<dbReference type="PANTHER" id="PTHR30097:SF15">
    <property type="entry name" value="CATION EFFLUX SYSTEM PROTEIN CUSB"/>
    <property type="match status" value="1"/>
</dbReference>
<organism evidence="8">
    <name type="scientific">Leptospirillum sp. Group II '5-way CG'</name>
    <dbReference type="NCBI Taxonomy" id="419541"/>
    <lineage>
        <taxon>Bacteria</taxon>
        <taxon>Pseudomonadati</taxon>
        <taxon>Nitrospirota</taxon>
        <taxon>Nitrospiria</taxon>
        <taxon>Nitrospirales</taxon>
        <taxon>Nitrospiraceae</taxon>
        <taxon>Leptospirillum</taxon>
    </lineage>
</organism>
<dbReference type="GO" id="GO:0060003">
    <property type="term" value="P:copper ion export"/>
    <property type="evidence" value="ECO:0007669"/>
    <property type="project" value="TreeGrafter"/>
</dbReference>
<dbReference type="InterPro" id="IPR058790">
    <property type="entry name" value="BSH_CusB"/>
</dbReference>
<dbReference type="InterPro" id="IPR058792">
    <property type="entry name" value="Beta-barrel_RND_2"/>
</dbReference>
<gene>
    <name evidence="8" type="ORF">CGL2_10601010</name>
</gene>
<dbReference type="GO" id="GO:0015679">
    <property type="term" value="P:plasma membrane copper ion transport"/>
    <property type="evidence" value="ECO:0007669"/>
    <property type="project" value="TreeGrafter"/>
</dbReference>
<dbReference type="GO" id="GO:0022857">
    <property type="term" value="F:transmembrane transporter activity"/>
    <property type="evidence" value="ECO:0007669"/>
    <property type="project" value="InterPro"/>
</dbReference>
<dbReference type="GO" id="GO:0016020">
    <property type="term" value="C:membrane"/>
    <property type="evidence" value="ECO:0007669"/>
    <property type="project" value="InterPro"/>
</dbReference>
<feature type="domain" description="CusB-like barrel-sandwich hybrid" evidence="5">
    <location>
        <begin position="130"/>
        <end position="252"/>
    </location>
</feature>
<dbReference type="Pfam" id="PF25975">
    <property type="entry name" value="CzcB_C"/>
    <property type="match status" value="1"/>
</dbReference>
<protein>
    <submittedName>
        <fullName evidence="8">Secretion protein (HlyD)</fullName>
    </submittedName>
</protein>
<evidence type="ECO:0000256" key="3">
    <source>
        <dbReference type="ARBA" id="ARBA00022729"/>
    </source>
</evidence>
<evidence type="ECO:0000259" key="7">
    <source>
        <dbReference type="Pfam" id="PF25975"/>
    </source>
</evidence>
<evidence type="ECO:0000256" key="4">
    <source>
        <dbReference type="ARBA" id="ARBA00023065"/>
    </source>
</evidence>
<dbReference type="SUPFAM" id="SSF111369">
    <property type="entry name" value="HlyD-like secretion proteins"/>
    <property type="match status" value="1"/>
</dbReference>
<evidence type="ECO:0000256" key="1">
    <source>
        <dbReference type="ARBA" id="ARBA00009477"/>
    </source>
</evidence>
<feature type="domain" description="CzcB-like C-terminal circularly permuted SH3-like" evidence="7">
    <location>
        <begin position="341"/>
        <end position="400"/>
    </location>
</feature>
<dbReference type="Pfam" id="PF25954">
    <property type="entry name" value="Beta-barrel_RND_2"/>
    <property type="match status" value="1"/>
</dbReference>
<dbReference type="FunFam" id="2.40.30.170:FF:000010">
    <property type="entry name" value="Efflux RND transporter periplasmic adaptor subunit"/>
    <property type="match status" value="1"/>
</dbReference>
<dbReference type="PANTHER" id="PTHR30097">
    <property type="entry name" value="CATION EFFLUX SYSTEM PROTEIN CUSB"/>
    <property type="match status" value="1"/>
</dbReference>
<dbReference type="AlphaFoldDB" id="B6ARY8"/>
<reference evidence="8" key="1">
    <citation type="journal article" date="2004" name="Nature">
        <title>Community structure and metabolism through reconstruction of microbial genomes from the environment.</title>
        <authorList>
            <person name="Tyson G.W."/>
            <person name="Chapman J."/>
            <person name="Hugenholtz P."/>
            <person name="Allen E.E."/>
            <person name="Ram R.J."/>
            <person name="Richardson P.M."/>
            <person name="Solovyev V.V."/>
            <person name="Rubin E.M."/>
            <person name="Rokhsar D.S."/>
            <person name="Banfield J.F."/>
        </authorList>
    </citation>
    <scope>NUCLEOTIDE SEQUENCE [LARGE SCALE GENOMIC DNA]</scope>
</reference>
<dbReference type="Pfam" id="PF25919">
    <property type="entry name" value="BSH_CusB"/>
    <property type="match status" value="1"/>
</dbReference>
<dbReference type="FunFam" id="2.40.420.20:FF:000003">
    <property type="entry name" value="Cation efflux system protein cusB"/>
    <property type="match status" value="1"/>
</dbReference>
<dbReference type="Gene3D" id="2.40.30.170">
    <property type="match status" value="1"/>
</dbReference>